<keyword evidence="7 9" id="KW-0503">Monooxygenase</keyword>
<feature type="binding site" evidence="9">
    <location>
        <position position="682"/>
    </location>
    <ligand>
        <name>Fe cation</name>
        <dbReference type="ChEBI" id="CHEBI:24875"/>
        <label>1</label>
    </ligand>
</feature>
<comment type="cofactor">
    <cofactor evidence="9">
        <name>Fe(2+)</name>
        <dbReference type="ChEBI" id="CHEBI:29033"/>
    </cofactor>
    <text evidence="9">Binds 2 Fe(2+) ions per subunit.</text>
</comment>
<dbReference type="SMART" id="SM00567">
    <property type="entry name" value="EZ_HEAT"/>
    <property type="match status" value="6"/>
</dbReference>
<feature type="binding site" evidence="9">
    <location>
        <position position="648"/>
    </location>
    <ligand>
        <name>Fe cation</name>
        <dbReference type="ChEBI" id="CHEBI:24875"/>
        <label>1</label>
    </ligand>
</feature>
<reference evidence="12" key="1">
    <citation type="journal article" date="2023" name="Mol. Phylogenet. Evol.">
        <title>Genome-scale phylogeny and comparative genomics of the fungal order Sordariales.</title>
        <authorList>
            <person name="Hensen N."/>
            <person name="Bonometti L."/>
            <person name="Westerberg I."/>
            <person name="Brannstrom I.O."/>
            <person name="Guillou S."/>
            <person name="Cros-Aarteil S."/>
            <person name="Calhoun S."/>
            <person name="Haridas S."/>
            <person name="Kuo A."/>
            <person name="Mondo S."/>
            <person name="Pangilinan J."/>
            <person name="Riley R."/>
            <person name="LaButti K."/>
            <person name="Andreopoulos B."/>
            <person name="Lipzen A."/>
            <person name="Chen C."/>
            <person name="Yan M."/>
            <person name="Daum C."/>
            <person name="Ng V."/>
            <person name="Clum A."/>
            <person name="Steindorff A."/>
            <person name="Ohm R.A."/>
            <person name="Martin F."/>
            <person name="Silar P."/>
            <person name="Natvig D.O."/>
            <person name="Lalanne C."/>
            <person name="Gautier V."/>
            <person name="Ament-Velasquez S.L."/>
            <person name="Kruys A."/>
            <person name="Hutchinson M.I."/>
            <person name="Powell A.J."/>
            <person name="Barry K."/>
            <person name="Miller A.N."/>
            <person name="Grigoriev I.V."/>
            <person name="Debuchy R."/>
            <person name="Gladieux P."/>
            <person name="Hiltunen Thoren M."/>
            <person name="Johannesson H."/>
        </authorList>
    </citation>
    <scope>NUCLEOTIDE SEQUENCE</scope>
    <source>
        <strain evidence="12">PSN293</strain>
    </source>
</reference>
<keyword evidence="6 9" id="KW-0408">Iron</keyword>
<evidence type="ECO:0000256" key="6">
    <source>
        <dbReference type="ARBA" id="ARBA00023004"/>
    </source>
</evidence>
<evidence type="ECO:0000256" key="5">
    <source>
        <dbReference type="ARBA" id="ARBA00023002"/>
    </source>
</evidence>
<evidence type="ECO:0000256" key="2">
    <source>
        <dbReference type="ARBA" id="ARBA00005041"/>
    </source>
</evidence>
<feature type="region of interest" description="Disordered" evidence="10">
    <location>
        <begin position="548"/>
        <end position="587"/>
    </location>
</feature>
<feature type="binding site" evidence="9">
    <location>
        <position position="681"/>
    </location>
    <ligand>
        <name>Fe cation</name>
        <dbReference type="ChEBI" id="CHEBI:24875"/>
        <label>1</label>
    </ligand>
</feature>
<gene>
    <name evidence="9" type="primary">LIA1</name>
    <name evidence="12" type="ORF">QBC37DRAFT_470488</name>
</gene>
<dbReference type="GO" id="GO:0005737">
    <property type="term" value="C:cytoplasm"/>
    <property type="evidence" value="ECO:0007669"/>
    <property type="project" value="UniProtKB-SubCell"/>
</dbReference>
<comment type="pathway">
    <text evidence="2 9">Protein modification; eIF5A hypusination.</text>
</comment>
<evidence type="ECO:0000256" key="10">
    <source>
        <dbReference type="SAM" id="MobiDB-lite"/>
    </source>
</evidence>
<feature type="binding site" evidence="9">
    <location>
        <position position="816"/>
    </location>
    <ligand>
        <name>Fe cation</name>
        <dbReference type="ChEBI" id="CHEBI:24875"/>
        <label>2</label>
    </ligand>
</feature>
<dbReference type="PANTHER" id="PTHR12697:SF5">
    <property type="entry name" value="DEOXYHYPUSINE HYDROXYLASE"/>
    <property type="match status" value="1"/>
</dbReference>
<dbReference type="InterPro" id="IPR039436">
    <property type="entry name" value="Asteroid_dom"/>
</dbReference>
<dbReference type="EMBL" id="MU858057">
    <property type="protein sequence ID" value="KAK4217820.1"/>
    <property type="molecule type" value="Genomic_DNA"/>
</dbReference>
<feature type="compositionally biased region" description="Polar residues" evidence="10">
    <location>
        <begin position="121"/>
        <end position="131"/>
    </location>
</feature>
<keyword evidence="4" id="KW-0677">Repeat</keyword>
<dbReference type="Proteomes" id="UP001301769">
    <property type="component" value="Unassembled WGS sequence"/>
</dbReference>
<evidence type="ECO:0000313" key="12">
    <source>
        <dbReference type="EMBL" id="KAK4217820.1"/>
    </source>
</evidence>
<proteinExistence type="inferred from homology"/>
<accession>A0AAN6YHK1</accession>
<reference evidence="12" key="2">
    <citation type="submission" date="2023-05" db="EMBL/GenBank/DDBJ databases">
        <authorList>
            <consortium name="Lawrence Berkeley National Laboratory"/>
            <person name="Steindorff A."/>
            <person name="Hensen N."/>
            <person name="Bonometti L."/>
            <person name="Westerberg I."/>
            <person name="Brannstrom I.O."/>
            <person name="Guillou S."/>
            <person name="Cros-Aarteil S."/>
            <person name="Calhoun S."/>
            <person name="Haridas S."/>
            <person name="Kuo A."/>
            <person name="Mondo S."/>
            <person name="Pangilinan J."/>
            <person name="Riley R."/>
            <person name="Labutti K."/>
            <person name="Andreopoulos B."/>
            <person name="Lipzen A."/>
            <person name="Chen C."/>
            <person name="Yanf M."/>
            <person name="Daum C."/>
            <person name="Ng V."/>
            <person name="Clum A."/>
            <person name="Ohm R."/>
            <person name="Martin F."/>
            <person name="Silar P."/>
            <person name="Natvig D."/>
            <person name="Lalanne C."/>
            <person name="Gautier V."/>
            <person name="Ament-Velasquez S.L."/>
            <person name="Kruys A."/>
            <person name="Hutchinson M.I."/>
            <person name="Powell A.J."/>
            <person name="Barry K."/>
            <person name="Miller A.N."/>
            <person name="Grigoriev I.V."/>
            <person name="Debuchy R."/>
            <person name="Gladieux P."/>
            <person name="Thoren M.H."/>
            <person name="Johannesson H."/>
        </authorList>
    </citation>
    <scope>NUCLEOTIDE SEQUENCE</scope>
    <source>
        <strain evidence="12">PSN293</strain>
    </source>
</reference>
<dbReference type="Pfam" id="PF13646">
    <property type="entry name" value="HEAT_2"/>
    <property type="match status" value="2"/>
</dbReference>
<dbReference type="Gene3D" id="1.25.10.10">
    <property type="entry name" value="Leucine-rich Repeat Variant"/>
    <property type="match status" value="2"/>
</dbReference>
<dbReference type="InterPro" id="IPR004155">
    <property type="entry name" value="PBS_lyase_HEAT"/>
</dbReference>
<keyword evidence="9" id="KW-0963">Cytoplasm</keyword>
<evidence type="ECO:0000256" key="1">
    <source>
        <dbReference type="ARBA" id="ARBA00000068"/>
    </source>
</evidence>
<feature type="binding site" evidence="9">
    <location>
        <position position="848"/>
    </location>
    <ligand>
        <name>Fe cation</name>
        <dbReference type="ChEBI" id="CHEBI:24875"/>
        <label>2</label>
    </ligand>
</feature>
<dbReference type="Pfam" id="PF12813">
    <property type="entry name" value="XPG_I_2"/>
    <property type="match status" value="1"/>
</dbReference>
<dbReference type="HAMAP" id="MF_03101">
    <property type="entry name" value="Deoxyhypusine_hydroxylase"/>
    <property type="match status" value="1"/>
</dbReference>
<evidence type="ECO:0000313" key="13">
    <source>
        <dbReference type="Proteomes" id="UP001301769"/>
    </source>
</evidence>
<keyword evidence="13" id="KW-1185">Reference proteome</keyword>
<protein>
    <recommendedName>
        <fullName evidence="9">Deoxyhypusine hydroxylase</fullName>
        <shortName evidence="9">DOHH</shortName>
        <ecNumber evidence="9">1.14.99.29</ecNumber>
    </recommendedName>
    <alternativeName>
        <fullName evidence="9">Deoxyhypusine dioxygenase</fullName>
    </alternativeName>
    <alternativeName>
        <fullName evidence="9">Deoxyhypusine monooxygenase</fullName>
    </alternativeName>
</protein>
<dbReference type="PANTHER" id="PTHR12697">
    <property type="entry name" value="PBS LYASE HEAT-LIKE PROTEIN"/>
    <property type="match status" value="1"/>
</dbReference>
<evidence type="ECO:0000256" key="3">
    <source>
        <dbReference type="ARBA" id="ARBA00022723"/>
    </source>
</evidence>
<evidence type="ECO:0000259" key="11">
    <source>
        <dbReference type="Pfam" id="PF12813"/>
    </source>
</evidence>
<evidence type="ECO:0000256" key="8">
    <source>
        <dbReference type="ARBA" id="ARBA00023256"/>
    </source>
</evidence>
<keyword evidence="9" id="KW-0539">Nucleus</keyword>
<dbReference type="GO" id="GO:0019135">
    <property type="term" value="F:deoxyhypusine monooxygenase activity"/>
    <property type="evidence" value="ECO:0007669"/>
    <property type="project" value="UniProtKB-UniRule"/>
</dbReference>
<dbReference type="SUPFAM" id="SSF48371">
    <property type="entry name" value="ARM repeat"/>
    <property type="match status" value="1"/>
</dbReference>
<dbReference type="EC" id="1.14.99.29" evidence="9"/>
<dbReference type="Gene3D" id="3.40.50.1010">
    <property type="entry name" value="5'-nuclease"/>
    <property type="match status" value="1"/>
</dbReference>
<dbReference type="InterPro" id="IPR016024">
    <property type="entry name" value="ARM-type_fold"/>
</dbReference>
<sequence>MGIPRLKRILEPHAERTKISQSEIAIDGPSLAYYIYYFLKGNLNNSPFDQPSNELLGQTTLEWLDRIQSCGLTVSAIYFDGFLPQVKREERLDRLLRLSSDLRIYFNQCPDGLPPKRKPGGQQQASWSTTAKGMPKKPPPYPPFLVPAVLEALRSSEEYGPLTRLKPGEADVFCAQHVSRQGGIILTSDSDLLVHDLGRDGSVVFFADLEIELESKSLTALLYRPLSISKSLKLNAGDGFSRLAHVLSMDHHITLEQAVERTRGEADTPYSAFTDQYTSAEVISHAEVGDDILLDPRISELVLQCLEKENCGANEARERDIAMYLPFLTDSPLRTSAWEASRPTRELAYGILLSLEYASGQNPMLSVSEYRRLQVKSSGTKVEVPYTAVALDQEATKLIDTLTRIRDTVGDTPGLWVILSIYEDIISTLSQGKARPLGLELLLQDTKGTLQQHSWNFVHFLAQVQATCYSLRMVQQIIDFKKQPKNKREISATVVRLGVHLRGLPRLTDFPAIKDFLELLRSVRQGEGMSVLAKLCSDSDENVQHMIKNIQNPQPEGRRKGSRGNGGTKRKSTTSHGGGERPKAASRNPFAVLEASDLCSEETSLPVRFRALFSLKHLARQSSSPDESLAAIEAIAAAFTSPSALLKHELAYCLGQTGNTGAISHLTAVLEDLDEDPMCRHEAAEALGALGDASSMDVLRRFRDREGEEVVVKETCEIAIDRIEWENSEQRKKEKLQQSDFASVDPAPPLPQDEKTQTVEELEKTLLDTTRPLFLRYRAMFALRDLASPPDLPTAVPAVLALAKGLHDESALFRHEIAFVFGQLAHPASIPALTAALSNTEEASMVRHEAAEALGSLGDEEGVEETLKKFLHDKEKVVRESVIVALDMAEYEKSHEAEYALIPEVTGTA</sequence>
<name>A0AAN6YHK1_9PEZI</name>
<evidence type="ECO:0000256" key="9">
    <source>
        <dbReference type="HAMAP-Rule" id="MF_03101"/>
    </source>
</evidence>
<keyword evidence="5 9" id="KW-0560">Oxidoreductase</keyword>
<keyword evidence="8 9" id="KW-0386">Hypusine biosynthesis</keyword>
<dbReference type="GO" id="GO:0005634">
    <property type="term" value="C:nucleus"/>
    <property type="evidence" value="ECO:0007669"/>
    <property type="project" value="UniProtKB-SubCell"/>
</dbReference>
<evidence type="ECO:0000256" key="4">
    <source>
        <dbReference type="ARBA" id="ARBA00022737"/>
    </source>
</evidence>
<comment type="caution">
    <text evidence="12">The sequence shown here is derived from an EMBL/GenBank/DDBJ whole genome shotgun (WGS) entry which is preliminary data.</text>
</comment>
<feature type="binding site" evidence="9">
    <location>
        <position position="649"/>
    </location>
    <ligand>
        <name>Fe cation</name>
        <dbReference type="ChEBI" id="CHEBI:24875"/>
        <label>1</label>
    </ligand>
</feature>
<evidence type="ECO:0000256" key="7">
    <source>
        <dbReference type="ARBA" id="ARBA00023033"/>
    </source>
</evidence>
<dbReference type="InterPro" id="IPR027517">
    <property type="entry name" value="Deoxyhypusine_hydroxylase"/>
</dbReference>
<dbReference type="SUPFAM" id="SSF88723">
    <property type="entry name" value="PIN domain-like"/>
    <property type="match status" value="1"/>
</dbReference>
<comment type="catalytic activity">
    <reaction evidence="1 9">
        <text>[eIF5A protein]-deoxyhypusine + AH2 + O2 = [eIF5A protein]-hypusine + A + H2O</text>
        <dbReference type="Rhea" id="RHEA:14101"/>
        <dbReference type="Rhea" id="RHEA-COMP:10144"/>
        <dbReference type="Rhea" id="RHEA-COMP:12592"/>
        <dbReference type="ChEBI" id="CHEBI:13193"/>
        <dbReference type="ChEBI" id="CHEBI:15377"/>
        <dbReference type="ChEBI" id="CHEBI:15379"/>
        <dbReference type="ChEBI" id="CHEBI:17499"/>
        <dbReference type="ChEBI" id="CHEBI:82657"/>
        <dbReference type="ChEBI" id="CHEBI:91175"/>
        <dbReference type="EC" id="1.14.99.29"/>
    </reaction>
</comment>
<dbReference type="InterPro" id="IPR011989">
    <property type="entry name" value="ARM-like"/>
</dbReference>
<feature type="binding site" evidence="9">
    <location>
        <position position="815"/>
    </location>
    <ligand>
        <name>Fe cation</name>
        <dbReference type="ChEBI" id="CHEBI:24875"/>
        <label>2</label>
    </ligand>
</feature>
<feature type="region of interest" description="Disordered" evidence="10">
    <location>
        <begin position="111"/>
        <end position="138"/>
    </location>
</feature>
<feature type="domain" description="Asteroid" evidence="11">
    <location>
        <begin position="142"/>
        <end position="384"/>
    </location>
</feature>
<dbReference type="GO" id="GO:0046872">
    <property type="term" value="F:metal ion binding"/>
    <property type="evidence" value="ECO:0007669"/>
    <property type="project" value="UniProtKB-KW"/>
</dbReference>
<comment type="function">
    <text evidence="9">Catalyzes the hydroxylation of the N(6)-(4-aminobutyl)-L-lysine intermediate to form hypusine, an essential post-translational modification only found in mature eIF-5A factor.</text>
</comment>
<dbReference type="InterPro" id="IPR029060">
    <property type="entry name" value="PIN-like_dom_sf"/>
</dbReference>
<feature type="region of interest" description="Disordered" evidence="10">
    <location>
        <begin position="729"/>
        <end position="755"/>
    </location>
</feature>
<comment type="subcellular location">
    <subcellularLocation>
        <location evidence="9">Cytoplasm</location>
    </subcellularLocation>
    <subcellularLocation>
        <location evidence="9">Nucleus</location>
    </subcellularLocation>
</comment>
<organism evidence="12 13">
    <name type="scientific">Rhypophila decipiens</name>
    <dbReference type="NCBI Taxonomy" id="261697"/>
    <lineage>
        <taxon>Eukaryota</taxon>
        <taxon>Fungi</taxon>
        <taxon>Dikarya</taxon>
        <taxon>Ascomycota</taxon>
        <taxon>Pezizomycotina</taxon>
        <taxon>Sordariomycetes</taxon>
        <taxon>Sordariomycetidae</taxon>
        <taxon>Sordariales</taxon>
        <taxon>Naviculisporaceae</taxon>
        <taxon>Rhypophila</taxon>
    </lineage>
</organism>
<dbReference type="AlphaFoldDB" id="A0AAN6YHK1"/>
<comment type="similarity">
    <text evidence="9">Belongs to the deoxyhypusine hydroxylase family.</text>
</comment>
<feature type="binding site" evidence="9">
    <location>
        <position position="849"/>
    </location>
    <ligand>
        <name>Fe cation</name>
        <dbReference type="ChEBI" id="CHEBI:24875"/>
        <label>2</label>
    </ligand>
</feature>
<keyword evidence="3 9" id="KW-0479">Metal-binding</keyword>